<evidence type="ECO:0000256" key="3">
    <source>
        <dbReference type="ARBA" id="ARBA00022448"/>
    </source>
</evidence>
<keyword evidence="3" id="KW-0813">Transport</keyword>
<dbReference type="InterPro" id="IPR050095">
    <property type="entry name" value="ECF_ABC_transporter_ATP-bd"/>
</dbReference>
<dbReference type="PANTHER" id="PTHR43553:SF27">
    <property type="entry name" value="ENERGY-COUPLING FACTOR TRANSPORTER ATP-BINDING PROTEIN ECFA2"/>
    <property type="match status" value="1"/>
</dbReference>
<reference evidence="10" key="1">
    <citation type="submission" date="2018-03" db="EMBL/GenBank/DDBJ databases">
        <title>Genomic Encyclopedia of Type Strains, Phase III (KMG-III): the genomes of soil and plant-associated and newly described type strains.</title>
        <authorList>
            <person name="Whitman W."/>
        </authorList>
    </citation>
    <scope>NUCLEOTIDE SEQUENCE [LARGE SCALE GENOMIC DNA]</scope>
    <source>
        <strain evidence="10">CGMCC 1.07653</strain>
    </source>
</reference>
<evidence type="ECO:0000256" key="1">
    <source>
        <dbReference type="ARBA" id="ARBA00004202"/>
    </source>
</evidence>
<gene>
    <name evidence="10" type="ORF">B0H94_10510</name>
</gene>
<dbReference type="Gene3D" id="3.40.50.300">
    <property type="entry name" value="P-loop containing nucleotide triphosphate hydrolases"/>
    <property type="match status" value="1"/>
</dbReference>
<evidence type="ECO:0000313" key="10">
    <source>
        <dbReference type="EMBL" id="PSL46860.1"/>
    </source>
</evidence>
<dbReference type="GO" id="GO:0042626">
    <property type="term" value="F:ATPase-coupled transmembrane transporter activity"/>
    <property type="evidence" value="ECO:0007669"/>
    <property type="project" value="TreeGrafter"/>
</dbReference>
<dbReference type="SUPFAM" id="SSF52540">
    <property type="entry name" value="P-loop containing nucleoside triphosphate hydrolases"/>
    <property type="match status" value="1"/>
</dbReference>
<organism evidence="10 11">
    <name type="scientific">Salsuginibacillus halophilus</name>
    <dbReference type="NCBI Taxonomy" id="517424"/>
    <lineage>
        <taxon>Bacteria</taxon>
        <taxon>Bacillati</taxon>
        <taxon>Bacillota</taxon>
        <taxon>Bacilli</taxon>
        <taxon>Bacillales</taxon>
        <taxon>Bacillaceae</taxon>
        <taxon>Salsuginibacillus</taxon>
    </lineage>
</organism>
<comment type="subcellular location">
    <subcellularLocation>
        <location evidence="1">Cell membrane</location>
        <topology evidence="1">Peripheral membrane protein</topology>
    </subcellularLocation>
</comment>
<dbReference type="GO" id="GO:0016887">
    <property type="term" value="F:ATP hydrolysis activity"/>
    <property type="evidence" value="ECO:0007669"/>
    <property type="project" value="InterPro"/>
</dbReference>
<dbReference type="OrthoDB" id="9784332at2"/>
<dbReference type="PROSITE" id="PS50893">
    <property type="entry name" value="ABC_TRANSPORTER_2"/>
    <property type="match status" value="1"/>
</dbReference>
<proteinExistence type="inferred from homology"/>
<keyword evidence="4" id="KW-1003">Cell membrane</keyword>
<keyword evidence="6 10" id="KW-0067">ATP-binding</keyword>
<dbReference type="InterPro" id="IPR003439">
    <property type="entry name" value="ABC_transporter-like_ATP-bd"/>
</dbReference>
<comment type="similarity">
    <text evidence="2">Belongs to the ABC transporter superfamily.</text>
</comment>
<comment type="caution">
    <text evidence="10">The sequence shown here is derived from an EMBL/GenBank/DDBJ whole genome shotgun (WGS) entry which is preliminary data.</text>
</comment>
<evidence type="ECO:0000259" key="9">
    <source>
        <dbReference type="PROSITE" id="PS50893"/>
    </source>
</evidence>
<evidence type="ECO:0000256" key="8">
    <source>
        <dbReference type="ARBA" id="ARBA00023136"/>
    </source>
</evidence>
<keyword evidence="8" id="KW-0472">Membrane</keyword>
<dbReference type="InterPro" id="IPR015856">
    <property type="entry name" value="ABC_transpr_CbiO/EcfA_su"/>
</dbReference>
<dbReference type="InterPro" id="IPR017871">
    <property type="entry name" value="ABC_transporter-like_CS"/>
</dbReference>
<evidence type="ECO:0000256" key="7">
    <source>
        <dbReference type="ARBA" id="ARBA00022967"/>
    </source>
</evidence>
<dbReference type="InterPro" id="IPR003593">
    <property type="entry name" value="AAA+_ATPase"/>
</dbReference>
<dbReference type="GO" id="GO:0043190">
    <property type="term" value="C:ATP-binding cassette (ABC) transporter complex"/>
    <property type="evidence" value="ECO:0007669"/>
    <property type="project" value="TreeGrafter"/>
</dbReference>
<dbReference type="GO" id="GO:0015087">
    <property type="term" value="F:cobalt ion transmembrane transporter activity"/>
    <property type="evidence" value="ECO:0007669"/>
    <property type="project" value="UniProtKB-ARBA"/>
</dbReference>
<evidence type="ECO:0000256" key="6">
    <source>
        <dbReference type="ARBA" id="ARBA00022840"/>
    </source>
</evidence>
<evidence type="ECO:0000313" key="11">
    <source>
        <dbReference type="Proteomes" id="UP000242310"/>
    </source>
</evidence>
<protein>
    <submittedName>
        <fullName evidence="10">Energy-coupling factor transport system ATP-binding protein</fullName>
    </submittedName>
</protein>
<accession>A0A2P8HL04</accession>
<keyword evidence="7" id="KW-1278">Translocase</keyword>
<dbReference type="PROSITE" id="PS00211">
    <property type="entry name" value="ABC_TRANSPORTER_1"/>
    <property type="match status" value="1"/>
</dbReference>
<dbReference type="EMBL" id="PYAV01000005">
    <property type="protein sequence ID" value="PSL46860.1"/>
    <property type="molecule type" value="Genomic_DNA"/>
</dbReference>
<dbReference type="RefSeq" id="WP_106588199.1">
    <property type="nucleotide sequence ID" value="NZ_PYAV01000005.1"/>
</dbReference>
<evidence type="ECO:0000256" key="5">
    <source>
        <dbReference type="ARBA" id="ARBA00022741"/>
    </source>
</evidence>
<sequence>MPLTTENLSYQFKSLHEDPAAQALAPLDLHIQDGKWLAVCGHTGSGKSTLVRLLKGLLTPNTGVITWGGETLGDNRGTAIRQDIGFVFQQPEHQLFEATIAKDLAFGPKLFGFSKTWIEERQSEVLTQVGLTPEILSRAPFQLSGGEKRRAAIAGVLMLQPRMLILDEPTAGLDPLGQIELLDMLESWRKETGATIIWITHDMNQAAAYAEEMVVLKEGHMLAHTTPYQLFMNEAHIAAASNLNLPRTAQLLHQLEKHFEQNIEADGLSETAVAAAIGKVVREEAVWEVF</sequence>
<dbReference type="CDD" id="cd03225">
    <property type="entry name" value="ABC_cobalt_CbiO_domain1"/>
    <property type="match status" value="1"/>
</dbReference>
<dbReference type="SMART" id="SM00382">
    <property type="entry name" value="AAA"/>
    <property type="match status" value="1"/>
</dbReference>
<keyword evidence="11" id="KW-1185">Reference proteome</keyword>
<feature type="domain" description="ABC transporter" evidence="9">
    <location>
        <begin position="3"/>
        <end position="243"/>
    </location>
</feature>
<evidence type="ECO:0000256" key="4">
    <source>
        <dbReference type="ARBA" id="ARBA00022475"/>
    </source>
</evidence>
<keyword evidence="5" id="KW-0547">Nucleotide-binding</keyword>
<evidence type="ECO:0000256" key="2">
    <source>
        <dbReference type="ARBA" id="ARBA00005417"/>
    </source>
</evidence>
<dbReference type="InterPro" id="IPR027417">
    <property type="entry name" value="P-loop_NTPase"/>
</dbReference>
<dbReference type="Pfam" id="PF00005">
    <property type="entry name" value="ABC_tran"/>
    <property type="match status" value="1"/>
</dbReference>
<dbReference type="GO" id="GO:0005524">
    <property type="term" value="F:ATP binding"/>
    <property type="evidence" value="ECO:0007669"/>
    <property type="project" value="UniProtKB-KW"/>
</dbReference>
<dbReference type="AlphaFoldDB" id="A0A2P8HL04"/>
<dbReference type="PANTHER" id="PTHR43553">
    <property type="entry name" value="HEAVY METAL TRANSPORTER"/>
    <property type="match status" value="1"/>
</dbReference>
<dbReference type="FunFam" id="3.40.50.300:FF:000224">
    <property type="entry name" value="Energy-coupling factor transporter ATP-binding protein EcfA"/>
    <property type="match status" value="1"/>
</dbReference>
<name>A0A2P8HL04_9BACI</name>
<dbReference type="Proteomes" id="UP000242310">
    <property type="component" value="Unassembled WGS sequence"/>
</dbReference>